<dbReference type="Proteomes" id="UP000037267">
    <property type="component" value="Unassembled WGS sequence"/>
</dbReference>
<feature type="transmembrane region" description="Helical" evidence="1">
    <location>
        <begin position="346"/>
        <end position="368"/>
    </location>
</feature>
<feature type="transmembrane region" description="Helical" evidence="1">
    <location>
        <begin position="124"/>
        <end position="142"/>
    </location>
</feature>
<feature type="transmembrane region" description="Helical" evidence="1">
    <location>
        <begin position="308"/>
        <end position="326"/>
    </location>
</feature>
<keyword evidence="3" id="KW-1185">Reference proteome</keyword>
<keyword evidence="1" id="KW-0472">Membrane</keyword>
<dbReference type="InterPro" id="IPR012507">
    <property type="entry name" value="YibE_F"/>
</dbReference>
<dbReference type="OrthoDB" id="5753718at2"/>
<dbReference type="STRING" id="1503.CLPU_1c01690"/>
<reference evidence="3" key="1">
    <citation type="submission" date="2015-07" db="EMBL/GenBank/DDBJ databases">
        <title>Draft genome sequence of the purine-degrading Gottschalkia purinilyticum DSM 1384 (formerly Clostridium purinilyticum).</title>
        <authorList>
            <person name="Poehlein A."/>
            <person name="Schiel-Bengelsdorf B."/>
            <person name="Bengelsdorf F.R."/>
            <person name="Daniel R."/>
            <person name="Duerre P."/>
        </authorList>
    </citation>
    <scope>NUCLEOTIDE SEQUENCE [LARGE SCALE GENOMIC DNA]</scope>
    <source>
        <strain evidence="3">DSM 1384</strain>
    </source>
</reference>
<sequence length="380" mass="41181">MRKYIICFLAFFLTILTPISGLASSEKDLNEKIDSARGKVIEVIKDAQLKEKNNPDLSLETQVVKVKVLSGKFKGEEFVIENNLSGNPSYDIKVKKGDEVLLSIEDSKNDAPKISISDYIRDKYLIILLVIFVALLIIIGGLKGLKSVITLSITAVIIMFFMLPMILKGYNPIWVAIVSATLITLITFFIIGGFNVKSFSAIVGTVGGVVCAGVLAYIVGSLVKLTGLNSEEAGMLMFIPQKISFDFRGLLFSGIIIGTLGAVMDIGMSIASAMYELKVLNPDISPRELIKSGLNIGKDVMGTMSNTLILAYTGSSIPLLLLFMSYDTSLSKILNLDLMATEIVRALVGSIGLIIAIPITAFSTGFILKLESKKLESKEN</sequence>
<dbReference type="Pfam" id="PF07907">
    <property type="entry name" value="YibE_F"/>
    <property type="match status" value="1"/>
</dbReference>
<protein>
    <submittedName>
        <fullName evidence="2">YibE/F family protein</fullName>
    </submittedName>
</protein>
<evidence type="ECO:0000256" key="1">
    <source>
        <dbReference type="SAM" id="Phobius"/>
    </source>
</evidence>
<feature type="transmembrane region" description="Helical" evidence="1">
    <location>
        <begin position="243"/>
        <end position="264"/>
    </location>
</feature>
<proteinExistence type="predicted"/>
<feature type="transmembrane region" description="Helical" evidence="1">
    <location>
        <begin position="173"/>
        <end position="194"/>
    </location>
</feature>
<evidence type="ECO:0000313" key="3">
    <source>
        <dbReference type="Proteomes" id="UP000037267"/>
    </source>
</evidence>
<dbReference type="PATRIC" id="fig|1503.3.peg.1039"/>
<dbReference type="PANTHER" id="PTHR41771:SF1">
    <property type="entry name" value="MEMBRANE PROTEIN"/>
    <property type="match status" value="1"/>
</dbReference>
<accession>A0A0L0WEV8</accession>
<keyword evidence="1" id="KW-0812">Transmembrane</keyword>
<feature type="transmembrane region" description="Helical" evidence="1">
    <location>
        <begin position="201"/>
        <end position="223"/>
    </location>
</feature>
<gene>
    <name evidence="2" type="ORF">CLPU_1c01690</name>
</gene>
<keyword evidence="1" id="KW-1133">Transmembrane helix</keyword>
<dbReference type="AlphaFoldDB" id="A0A0L0WEV8"/>
<dbReference type="PANTHER" id="PTHR41771">
    <property type="entry name" value="MEMBRANE PROTEIN-RELATED"/>
    <property type="match status" value="1"/>
</dbReference>
<organism evidence="2 3">
    <name type="scientific">Gottschalkia purinilytica</name>
    <name type="common">Clostridium purinilyticum</name>
    <dbReference type="NCBI Taxonomy" id="1503"/>
    <lineage>
        <taxon>Bacteria</taxon>
        <taxon>Bacillati</taxon>
        <taxon>Bacillota</taxon>
        <taxon>Tissierellia</taxon>
        <taxon>Tissierellales</taxon>
        <taxon>Gottschalkiaceae</taxon>
        <taxon>Gottschalkia</taxon>
    </lineage>
</organism>
<dbReference type="EMBL" id="LGSS01000001">
    <property type="protein sequence ID" value="KNF10004.1"/>
    <property type="molecule type" value="Genomic_DNA"/>
</dbReference>
<feature type="transmembrane region" description="Helical" evidence="1">
    <location>
        <begin position="149"/>
        <end position="167"/>
    </location>
</feature>
<evidence type="ECO:0000313" key="2">
    <source>
        <dbReference type="EMBL" id="KNF10004.1"/>
    </source>
</evidence>
<comment type="caution">
    <text evidence="2">The sequence shown here is derived from an EMBL/GenBank/DDBJ whole genome shotgun (WGS) entry which is preliminary data.</text>
</comment>
<name>A0A0L0WEV8_GOTPU</name>
<dbReference type="RefSeq" id="WP_050353735.1">
    <property type="nucleotide sequence ID" value="NZ_LGSS01000001.1"/>
</dbReference>